<comment type="similarity">
    <text evidence="11">Belongs to the tetrahydrofolate dehydrogenase/cyclohydrolase family.</text>
</comment>
<feature type="domain" description="Tetrahydrofolate dehydrogenase/cyclohydrolase catalytic" evidence="12">
    <location>
        <begin position="5"/>
        <end position="116"/>
    </location>
</feature>
<keyword evidence="10 11" id="KW-0511">Multifunctional enzyme</keyword>
<comment type="subunit">
    <text evidence="2 11">Homodimer.</text>
</comment>
<dbReference type="GO" id="GO:0004477">
    <property type="term" value="F:methenyltetrahydrofolate cyclohydrolase activity"/>
    <property type="evidence" value="ECO:0007669"/>
    <property type="project" value="UniProtKB-UniRule"/>
</dbReference>
<feature type="domain" description="Tetrahydrofolate dehydrogenase/cyclohydrolase NAD(P)-binding" evidence="13">
    <location>
        <begin position="135"/>
        <end position="276"/>
    </location>
</feature>
<dbReference type="FunFam" id="3.40.50.10860:FF:000005">
    <property type="entry name" value="C-1-tetrahydrofolate synthase, cytoplasmic, putative"/>
    <property type="match status" value="1"/>
</dbReference>
<sequence>MSQLIDGKLIAKTIESQLKRTIKKTGLKPKLAVVLVGDDKPSKVYVRRKAEAAARVGIDFALHLLPAKISKKQLIKKIIQIQKDKKLSGLIIQLPLPEPLYTTEVLNAVKPELDVDCLTDTNIGKLIMKTFSLLPPTPGAVLAILKWLKIKPAGKIIAILGTGALVGKPLSVILANDGATVIACNSRTRNIKEKCLKADIIVTAVGKKRNLLTADMVKRGAIVIDTGIVFENNKMYGDVDFANVQKKASYITPVPGGVGPITVSLLLQNTLTAAKLKSKKNLQN</sequence>
<keyword evidence="5 11" id="KW-0378">Hydrolase</keyword>
<dbReference type="InterPro" id="IPR036291">
    <property type="entry name" value="NAD(P)-bd_dom_sf"/>
</dbReference>
<dbReference type="PRINTS" id="PR00085">
    <property type="entry name" value="THFDHDRGNASE"/>
</dbReference>
<dbReference type="InterPro" id="IPR046346">
    <property type="entry name" value="Aminoacid_DH-like_N_sf"/>
</dbReference>
<evidence type="ECO:0000256" key="1">
    <source>
        <dbReference type="ARBA" id="ARBA00004777"/>
    </source>
</evidence>
<comment type="caution">
    <text evidence="11">Lacks conserved residue(s) required for the propagation of feature annotation.</text>
</comment>
<keyword evidence="3 11" id="KW-0554">One-carbon metabolism</keyword>
<evidence type="ECO:0000256" key="4">
    <source>
        <dbReference type="ARBA" id="ARBA00022755"/>
    </source>
</evidence>
<keyword evidence="4 11" id="KW-0658">Purine biosynthesis</keyword>
<dbReference type="CDD" id="cd01080">
    <property type="entry name" value="NAD_bind_m-THF_DH_Cyclohyd"/>
    <property type="match status" value="1"/>
</dbReference>
<evidence type="ECO:0000256" key="3">
    <source>
        <dbReference type="ARBA" id="ARBA00022563"/>
    </source>
</evidence>
<dbReference type="GO" id="GO:0035999">
    <property type="term" value="P:tetrahydrofolate interconversion"/>
    <property type="evidence" value="ECO:0007669"/>
    <property type="project" value="UniProtKB-UniRule"/>
</dbReference>
<dbReference type="STRING" id="1619036.US58_C0001G0003"/>
<dbReference type="EC" id="1.5.1.5" evidence="11"/>
<evidence type="ECO:0000259" key="13">
    <source>
        <dbReference type="Pfam" id="PF02882"/>
    </source>
</evidence>
<keyword evidence="9 11" id="KW-0486">Methionine biosynthesis</keyword>
<dbReference type="InterPro" id="IPR020630">
    <property type="entry name" value="THF_DH/CycHdrlase_cat_dom"/>
</dbReference>
<evidence type="ECO:0000313" key="14">
    <source>
        <dbReference type="EMBL" id="KKQ41329.1"/>
    </source>
</evidence>
<organism evidence="14 15">
    <name type="scientific">Candidatus Magasanikbacteria bacterium GW2011_GWA2_37_8</name>
    <dbReference type="NCBI Taxonomy" id="1619036"/>
    <lineage>
        <taxon>Bacteria</taxon>
        <taxon>Candidatus Magasanikiibacteriota</taxon>
    </lineage>
</organism>
<comment type="function">
    <text evidence="11">Catalyzes the oxidation of 5,10-methylenetetrahydrofolate to 5,10-methenyltetrahydrofolate and then the hydrolysis of 5,10-methenyltetrahydrofolate to 10-formyltetrahydrofolate.</text>
</comment>
<dbReference type="Pfam" id="PF02882">
    <property type="entry name" value="THF_DHG_CYH_C"/>
    <property type="match status" value="1"/>
</dbReference>
<dbReference type="Gene3D" id="3.40.50.720">
    <property type="entry name" value="NAD(P)-binding Rossmann-like Domain"/>
    <property type="match status" value="1"/>
</dbReference>
<dbReference type="UniPathway" id="UPA00193"/>
<evidence type="ECO:0000256" key="8">
    <source>
        <dbReference type="ARBA" id="ARBA00023102"/>
    </source>
</evidence>
<evidence type="ECO:0000256" key="5">
    <source>
        <dbReference type="ARBA" id="ARBA00022801"/>
    </source>
</evidence>
<dbReference type="GO" id="GO:0004488">
    <property type="term" value="F:methylenetetrahydrofolate dehydrogenase (NADP+) activity"/>
    <property type="evidence" value="ECO:0007669"/>
    <property type="project" value="UniProtKB-UniRule"/>
</dbReference>
<reference evidence="14 15" key="1">
    <citation type="journal article" date="2015" name="Nature">
        <title>rRNA introns, odd ribosomes, and small enigmatic genomes across a large radiation of phyla.</title>
        <authorList>
            <person name="Brown C.T."/>
            <person name="Hug L.A."/>
            <person name="Thomas B.C."/>
            <person name="Sharon I."/>
            <person name="Castelle C.J."/>
            <person name="Singh A."/>
            <person name="Wilkins M.J."/>
            <person name="Williams K.H."/>
            <person name="Banfield J.F."/>
        </authorList>
    </citation>
    <scope>NUCLEOTIDE SEQUENCE [LARGE SCALE GENOMIC DNA]</scope>
</reference>
<dbReference type="EMBL" id="LBTN01000001">
    <property type="protein sequence ID" value="KKQ41329.1"/>
    <property type="molecule type" value="Genomic_DNA"/>
</dbReference>
<evidence type="ECO:0000256" key="11">
    <source>
        <dbReference type="HAMAP-Rule" id="MF_01576"/>
    </source>
</evidence>
<evidence type="ECO:0000313" key="15">
    <source>
        <dbReference type="Proteomes" id="UP000034333"/>
    </source>
</evidence>
<dbReference type="GO" id="GO:0009086">
    <property type="term" value="P:methionine biosynthetic process"/>
    <property type="evidence" value="ECO:0007669"/>
    <property type="project" value="UniProtKB-KW"/>
</dbReference>
<proteinExistence type="inferred from homology"/>
<accession>A0A0G0JWU4</accession>
<dbReference type="PATRIC" id="fig|1619036.3.peg.5"/>
<dbReference type="GO" id="GO:0006164">
    <property type="term" value="P:purine nucleotide biosynthetic process"/>
    <property type="evidence" value="ECO:0007669"/>
    <property type="project" value="UniProtKB-KW"/>
</dbReference>
<dbReference type="Pfam" id="PF00763">
    <property type="entry name" value="THF_DHG_CYH"/>
    <property type="match status" value="1"/>
</dbReference>
<dbReference type="SUPFAM" id="SSF53223">
    <property type="entry name" value="Aminoacid dehydrogenase-like, N-terminal domain"/>
    <property type="match status" value="1"/>
</dbReference>
<dbReference type="GO" id="GO:0000105">
    <property type="term" value="P:L-histidine biosynthetic process"/>
    <property type="evidence" value="ECO:0007669"/>
    <property type="project" value="UniProtKB-KW"/>
</dbReference>
<dbReference type="Gene3D" id="3.40.50.10860">
    <property type="entry name" value="Leucine Dehydrogenase, chain A, domain 1"/>
    <property type="match status" value="1"/>
</dbReference>
<evidence type="ECO:0000256" key="2">
    <source>
        <dbReference type="ARBA" id="ARBA00011738"/>
    </source>
</evidence>
<dbReference type="EC" id="3.5.4.9" evidence="11"/>
<feature type="binding site" evidence="11">
    <location>
        <position position="228"/>
    </location>
    <ligand>
        <name>NADP(+)</name>
        <dbReference type="ChEBI" id="CHEBI:58349"/>
    </ligand>
</feature>
<gene>
    <name evidence="11" type="primary">folD</name>
    <name evidence="14" type="ORF">US58_C0001G0003</name>
</gene>
<keyword evidence="6 11" id="KW-0521">NADP</keyword>
<comment type="catalytic activity">
    <reaction evidence="11">
        <text>(6R)-5,10-methenyltetrahydrofolate + H2O = (6R)-10-formyltetrahydrofolate + H(+)</text>
        <dbReference type="Rhea" id="RHEA:23700"/>
        <dbReference type="ChEBI" id="CHEBI:15377"/>
        <dbReference type="ChEBI" id="CHEBI:15378"/>
        <dbReference type="ChEBI" id="CHEBI:57455"/>
        <dbReference type="ChEBI" id="CHEBI:195366"/>
        <dbReference type="EC" id="3.5.4.9"/>
    </reaction>
</comment>
<keyword evidence="11" id="KW-0028">Amino-acid biosynthesis</keyword>
<comment type="caution">
    <text evidence="14">The sequence shown here is derived from an EMBL/GenBank/DDBJ whole genome shotgun (WGS) entry which is preliminary data.</text>
</comment>
<dbReference type="SUPFAM" id="SSF51735">
    <property type="entry name" value="NAD(P)-binding Rossmann-fold domains"/>
    <property type="match status" value="1"/>
</dbReference>
<evidence type="ECO:0000256" key="6">
    <source>
        <dbReference type="ARBA" id="ARBA00022857"/>
    </source>
</evidence>
<dbReference type="GO" id="GO:0005829">
    <property type="term" value="C:cytosol"/>
    <property type="evidence" value="ECO:0007669"/>
    <property type="project" value="TreeGrafter"/>
</dbReference>
<evidence type="ECO:0000259" key="12">
    <source>
        <dbReference type="Pfam" id="PF00763"/>
    </source>
</evidence>
<keyword evidence="7 11" id="KW-0560">Oxidoreductase</keyword>
<dbReference type="InterPro" id="IPR020631">
    <property type="entry name" value="THF_DH/CycHdrlase_NAD-bd_dom"/>
</dbReference>
<dbReference type="PROSITE" id="PS00767">
    <property type="entry name" value="THF_DHG_CYH_2"/>
    <property type="match status" value="1"/>
</dbReference>
<dbReference type="InterPro" id="IPR020867">
    <property type="entry name" value="THF_DH/CycHdrlase_CS"/>
</dbReference>
<dbReference type="PANTHER" id="PTHR48099:SF5">
    <property type="entry name" value="C-1-TETRAHYDROFOLATE SYNTHASE, CYTOPLASMIC"/>
    <property type="match status" value="1"/>
</dbReference>
<evidence type="ECO:0000256" key="10">
    <source>
        <dbReference type="ARBA" id="ARBA00023268"/>
    </source>
</evidence>
<dbReference type="AlphaFoldDB" id="A0A0G0JWU4"/>
<feature type="binding site" evidence="11">
    <location>
        <begin position="161"/>
        <end position="163"/>
    </location>
    <ligand>
        <name>NADP(+)</name>
        <dbReference type="ChEBI" id="CHEBI:58349"/>
    </ligand>
</feature>
<evidence type="ECO:0000256" key="9">
    <source>
        <dbReference type="ARBA" id="ARBA00023167"/>
    </source>
</evidence>
<dbReference type="PANTHER" id="PTHR48099">
    <property type="entry name" value="C-1-TETRAHYDROFOLATE SYNTHASE, CYTOPLASMIC-RELATED"/>
    <property type="match status" value="1"/>
</dbReference>
<protein>
    <recommendedName>
        <fullName evidence="11">Bifunctional protein FolD</fullName>
    </recommendedName>
    <domain>
        <recommendedName>
            <fullName evidence="11">Methylenetetrahydrofolate dehydrogenase</fullName>
            <ecNumber evidence="11">1.5.1.5</ecNumber>
        </recommendedName>
    </domain>
    <domain>
        <recommendedName>
            <fullName evidence="11">Methenyltetrahydrofolate cyclohydrolase</fullName>
            <ecNumber evidence="11">3.5.4.9</ecNumber>
        </recommendedName>
    </domain>
</protein>
<dbReference type="HAMAP" id="MF_01576">
    <property type="entry name" value="THF_DHG_CYH"/>
    <property type="match status" value="1"/>
</dbReference>
<dbReference type="InterPro" id="IPR000672">
    <property type="entry name" value="THF_DH/CycHdrlase"/>
</dbReference>
<keyword evidence="8 11" id="KW-0368">Histidine biosynthesis</keyword>
<dbReference type="Proteomes" id="UP000034333">
    <property type="component" value="Unassembled WGS sequence"/>
</dbReference>
<evidence type="ECO:0000256" key="7">
    <source>
        <dbReference type="ARBA" id="ARBA00023002"/>
    </source>
</evidence>
<comment type="catalytic activity">
    <reaction evidence="11">
        <text>(6R)-5,10-methylene-5,6,7,8-tetrahydrofolate + NADP(+) = (6R)-5,10-methenyltetrahydrofolate + NADPH</text>
        <dbReference type="Rhea" id="RHEA:22812"/>
        <dbReference type="ChEBI" id="CHEBI:15636"/>
        <dbReference type="ChEBI" id="CHEBI:57455"/>
        <dbReference type="ChEBI" id="CHEBI:57783"/>
        <dbReference type="ChEBI" id="CHEBI:58349"/>
        <dbReference type="EC" id="1.5.1.5"/>
    </reaction>
</comment>
<name>A0A0G0JWU4_9BACT</name>
<comment type="pathway">
    <text evidence="1 11">One-carbon metabolism; tetrahydrofolate interconversion.</text>
</comment>